<evidence type="ECO:0000313" key="1">
    <source>
        <dbReference type="EMBL" id="KKN77568.1"/>
    </source>
</evidence>
<dbReference type="EMBL" id="LAZR01000276">
    <property type="protein sequence ID" value="KKN77568.1"/>
    <property type="molecule type" value="Genomic_DNA"/>
</dbReference>
<name>A0A0F9WGR2_9ZZZZ</name>
<dbReference type="AlphaFoldDB" id="A0A0F9WGR2"/>
<gene>
    <name evidence="1" type="ORF">LCGC14_0358430</name>
</gene>
<organism evidence="1">
    <name type="scientific">marine sediment metagenome</name>
    <dbReference type="NCBI Taxonomy" id="412755"/>
    <lineage>
        <taxon>unclassified sequences</taxon>
        <taxon>metagenomes</taxon>
        <taxon>ecological metagenomes</taxon>
    </lineage>
</organism>
<comment type="caution">
    <text evidence="1">The sequence shown here is derived from an EMBL/GenBank/DDBJ whole genome shotgun (WGS) entry which is preliminary data.</text>
</comment>
<accession>A0A0F9WGR2</accession>
<protein>
    <submittedName>
        <fullName evidence="1">Uncharacterized protein</fullName>
    </submittedName>
</protein>
<proteinExistence type="predicted"/>
<reference evidence="1" key="1">
    <citation type="journal article" date="2015" name="Nature">
        <title>Complex archaea that bridge the gap between prokaryotes and eukaryotes.</title>
        <authorList>
            <person name="Spang A."/>
            <person name="Saw J.H."/>
            <person name="Jorgensen S.L."/>
            <person name="Zaremba-Niedzwiedzka K."/>
            <person name="Martijn J."/>
            <person name="Lind A.E."/>
            <person name="van Eijk R."/>
            <person name="Schleper C."/>
            <person name="Guy L."/>
            <person name="Ettema T.J."/>
        </authorList>
    </citation>
    <scope>NUCLEOTIDE SEQUENCE</scope>
</reference>
<sequence>MPTFEQYHSKRPLTPFRAPGVPVQQIADTGQGIQAQALEQAAQATSAIVNKWYEREGNTQFDTQRRIAGESINEFHRTAYATADEHDSGYRKMRSGLKSLRPDNPRGAEKFQSWLDRISSFLDREADVKKINTIKINNEKDYFRNLVSVSATKDFTQAQAEARLLTQGAIDDRTRTPAQAASDFDKIMGDWQIADLSRRSQTIIRPDGEVDWSETVDYLNQPENTEGIDFDVLKSLKSNAETELANQKSRDEEAIEAQREVSRNFLNDKFANNQVPTPTEIDNAGLDENEQKAYIKWAAAETRRIAAGEIILTNQKARADLNTMALDIWRGAVTKQQFDTAVNEARYGDTPTIDDATYKELTNTAATTLKSAQAEAIRRADTEAGRLIVDVRDEDAFADFLKGLDTTNRDKETDKRQLQFWYLSQYNKEVRDWITENPDKIGKDFFQHSEQLKHDYWNSSIEDIKAKKLEREEELVQSVSVVKTQAEYDALPKGTRYQDINGNFGTKR</sequence>